<accession>A0A7J6LLK5</accession>
<evidence type="ECO:0000313" key="1">
    <source>
        <dbReference type="EMBL" id="KAF4660148.1"/>
    </source>
</evidence>
<dbReference type="EMBL" id="JAAPAO010000425">
    <property type="protein sequence ID" value="KAF4660148.1"/>
    <property type="molecule type" value="Genomic_DNA"/>
</dbReference>
<sequence>LSGRVYSQFTDDCVYEREPAERLEIILHEGIQQFIVRSEKNFLRIDWSNGGKVIGVFAYYNQLDLKGMDNVNRYNPLVGLPDNVEEDIKTLDPKNMDNCRRLFTLLARYPPAGYRSGIDWVWSFVGTIAKAQGLRK</sequence>
<dbReference type="AlphaFoldDB" id="A0A7J6LLK5"/>
<comment type="caution">
    <text evidence="1">The sequence shown here is derived from an EMBL/GenBank/DDBJ whole genome shotgun (WGS) entry which is preliminary data.</text>
</comment>
<gene>
    <name evidence="1" type="ORF">FOL47_007288</name>
</gene>
<protein>
    <submittedName>
        <fullName evidence="1">Uncharacterized protein</fullName>
    </submittedName>
</protein>
<proteinExistence type="predicted"/>
<organism evidence="1 2">
    <name type="scientific">Perkinsus chesapeaki</name>
    <name type="common">Clam parasite</name>
    <name type="synonym">Perkinsus andrewsi</name>
    <dbReference type="NCBI Taxonomy" id="330153"/>
    <lineage>
        <taxon>Eukaryota</taxon>
        <taxon>Sar</taxon>
        <taxon>Alveolata</taxon>
        <taxon>Perkinsozoa</taxon>
        <taxon>Perkinsea</taxon>
        <taxon>Perkinsida</taxon>
        <taxon>Perkinsidae</taxon>
        <taxon>Perkinsus</taxon>
    </lineage>
</organism>
<dbReference type="Proteomes" id="UP000591131">
    <property type="component" value="Unassembled WGS sequence"/>
</dbReference>
<reference evidence="1 2" key="1">
    <citation type="submission" date="2020-04" db="EMBL/GenBank/DDBJ databases">
        <title>Perkinsus chesapeaki whole genome sequence.</title>
        <authorList>
            <person name="Bogema D.R."/>
        </authorList>
    </citation>
    <scope>NUCLEOTIDE SEQUENCE [LARGE SCALE GENOMIC DNA]</scope>
    <source>
        <strain evidence="1">ATCC PRA-425</strain>
    </source>
</reference>
<feature type="non-terminal residue" evidence="1">
    <location>
        <position position="136"/>
    </location>
</feature>
<evidence type="ECO:0000313" key="2">
    <source>
        <dbReference type="Proteomes" id="UP000591131"/>
    </source>
</evidence>
<name>A0A7J6LLK5_PERCH</name>
<keyword evidence="2" id="KW-1185">Reference proteome</keyword>